<sequence>MTKMVEEKIEGVIESLGYLLYDVSLVKENEQNILRVSLKNPNGAISLDICQEVSEIISPLLDVCDFLKDAYILEVSSMGLERVLKTPKHFKLSLGEKVEVRLINKESFQAIIKNANETSVDFELDDNTIKSVNYKELKKVKTLFEW</sequence>
<keyword evidence="1 3" id="KW-0963">Cytoplasm</keyword>
<comment type="subcellular location">
    <subcellularLocation>
        <location evidence="3">Cytoplasm</location>
    </subcellularLocation>
</comment>
<evidence type="ECO:0000256" key="3">
    <source>
        <dbReference type="HAMAP-Rule" id="MF_01077"/>
    </source>
</evidence>
<comment type="function">
    <text evidence="3">Required for maturation of 30S ribosomal subunits.</text>
</comment>
<dbReference type="InterPro" id="IPR028989">
    <property type="entry name" value="RimP_N"/>
</dbReference>
<dbReference type="GO" id="GO:0005829">
    <property type="term" value="C:cytosol"/>
    <property type="evidence" value="ECO:0007669"/>
    <property type="project" value="TreeGrafter"/>
</dbReference>
<dbReference type="CDD" id="cd01734">
    <property type="entry name" value="YlxS_C"/>
    <property type="match status" value="1"/>
</dbReference>
<dbReference type="PANTHER" id="PTHR33867">
    <property type="entry name" value="RIBOSOME MATURATION FACTOR RIMP"/>
    <property type="match status" value="1"/>
</dbReference>
<evidence type="ECO:0000259" key="5">
    <source>
        <dbReference type="Pfam" id="PF17384"/>
    </source>
</evidence>
<comment type="similarity">
    <text evidence="3">Belongs to the RimP family.</text>
</comment>
<dbReference type="OrthoDB" id="9805006at2"/>
<dbReference type="SUPFAM" id="SSF75420">
    <property type="entry name" value="YhbC-like, N-terminal domain"/>
    <property type="match status" value="1"/>
</dbReference>
<dbReference type="PANTHER" id="PTHR33867:SF1">
    <property type="entry name" value="RIBOSOME MATURATION FACTOR RIMP"/>
    <property type="match status" value="1"/>
</dbReference>
<reference evidence="6 7" key="1">
    <citation type="journal article" date="2013" name="PLoS ONE">
        <title>Sequence Divergence and Conservation in Genomes ofHelicobacter cetorum Strains from a Dolphin and a Whale.</title>
        <authorList>
            <person name="Kersulyte D."/>
            <person name="Rossi M."/>
            <person name="Berg D.E."/>
        </authorList>
    </citation>
    <scope>NUCLEOTIDE SEQUENCE [LARGE SCALE GENOMIC DNA]</scope>
    <source>
        <strain evidence="6 7">MIT 99-5656</strain>
    </source>
</reference>
<dbReference type="eggNOG" id="COG0779">
    <property type="taxonomic scope" value="Bacteria"/>
</dbReference>
<dbReference type="HAMAP" id="MF_01077">
    <property type="entry name" value="RimP"/>
    <property type="match status" value="1"/>
</dbReference>
<keyword evidence="7" id="KW-1185">Reference proteome</keyword>
<evidence type="ECO:0000313" key="6">
    <source>
        <dbReference type="EMBL" id="AFI06620.1"/>
    </source>
</evidence>
<gene>
    <name evidence="3" type="primary">rimP</name>
    <name evidence="6" type="ordered locus">HCD_08180</name>
</gene>
<dbReference type="Proteomes" id="UP000005013">
    <property type="component" value="Chromosome"/>
</dbReference>
<protein>
    <recommendedName>
        <fullName evidence="3">Ribosome maturation factor RimP</fullName>
    </recommendedName>
</protein>
<evidence type="ECO:0000313" key="7">
    <source>
        <dbReference type="Proteomes" id="UP000005013"/>
    </source>
</evidence>
<dbReference type="Pfam" id="PF02576">
    <property type="entry name" value="RimP_N"/>
    <property type="match status" value="1"/>
</dbReference>
<dbReference type="HOGENOM" id="CLU_070525_2_2_7"/>
<dbReference type="PATRIC" id="fig|1163745.3.peg.1735"/>
<dbReference type="InterPro" id="IPR036847">
    <property type="entry name" value="RimP_C_sf"/>
</dbReference>
<accession>I0EUK1</accession>
<proteinExistence type="inferred from homology"/>
<evidence type="ECO:0000259" key="4">
    <source>
        <dbReference type="Pfam" id="PF02576"/>
    </source>
</evidence>
<keyword evidence="2 3" id="KW-0690">Ribosome biogenesis</keyword>
<dbReference type="Gene3D" id="3.30.300.70">
    <property type="entry name" value="RimP-like superfamily, N-terminal"/>
    <property type="match status" value="1"/>
</dbReference>
<name>I0EUK1_HELCM</name>
<organism evidence="6 7">
    <name type="scientific">Helicobacter cetorum (strain ATCC BAA-540 / CCUG 52418 / MIT 99-5656)</name>
    <dbReference type="NCBI Taxonomy" id="1163745"/>
    <lineage>
        <taxon>Bacteria</taxon>
        <taxon>Pseudomonadati</taxon>
        <taxon>Campylobacterota</taxon>
        <taxon>Epsilonproteobacteria</taxon>
        <taxon>Campylobacterales</taxon>
        <taxon>Helicobacteraceae</taxon>
        <taxon>Helicobacter</taxon>
    </lineage>
</organism>
<dbReference type="InterPro" id="IPR028998">
    <property type="entry name" value="RimP_C"/>
</dbReference>
<evidence type="ECO:0000256" key="1">
    <source>
        <dbReference type="ARBA" id="ARBA00022490"/>
    </source>
</evidence>
<evidence type="ECO:0000256" key="2">
    <source>
        <dbReference type="ARBA" id="ARBA00022517"/>
    </source>
</evidence>
<dbReference type="KEGG" id="hcm:HCD_08180"/>
<dbReference type="GO" id="GO:0000028">
    <property type="term" value="P:ribosomal small subunit assembly"/>
    <property type="evidence" value="ECO:0007669"/>
    <property type="project" value="TreeGrafter"/>
</dbReference>
<dbReference type="STRING" id="1163745.HCD_08180"/>
<feature type="domain" description="Ribosome maturation factor RimP N-terminal" evidence="4">
    <location>
        <begin position="9"/>
        <end position="81"/>
    </location>
</feature>
<feature type="domain" description="Ribosome maturation factor RimP C-terminal" evidence="5">
    <location>
        <begin position="84"/>
        <end position="146"/>
    </location>
</feature>
<dbReference type="GO" id="GO:0006412">
    <property type="term" value="P:translation"/>
    <property type="evidence" value="ECO:0007669"/>
    <property type="project" value="TreeGrafter"/>
</dbReference>
<dbReference type="EMBL" id="CP003481">
    <property type="protein sequence ID" value="AFI06620.1"/>
    <property type="molecule type" value="Genomic_DNA"/>
</dbReference>
<dbReference type="InterPro" id="IPR035956">
    <property type="entry name" value="RimP_N_sf"/>
</dbReference>
<dbReference type="Pfam" id="PF17384">
    <property type="entry name" value="DUF150_C"/>
    <property type="match status" value="1"/>
</dbReference>
<dbReference type="RefSeq" id="WP_014660085.1">
    <property type="nucleotide sequence ID" value="NC_017735.1"/>
</dbReference>
<dbReference type="SUPFAM" id="SSF74942">
    <property type="entry name" value="YhbC-like, C-terminal domain"/>
    <property type="match status" value="1"/>
</dbReference>
<dbReference type="AlphaFoldDB" id="I0EUK1"/>
<dbReference type="InterPro" id="IPR003728">
    <property type="entry name" value="Ribosome_maturation_RimP"/>
</dbReference>